<feature type="transmembrane region" description="Helical" evidence="1">
    <location>
        <begin position="170"/>
        <end position="188"/>
    </location>
</feature>
<protein>
    <submittedName>
        <fullName evidence="3">Putative tricarboxylic transport membrane protein</fullName>
    </submittedName>
</protein>
<keyword evidence="4" id="KW-1185">Reference proteome</keyword>
<accession>A0A1I6UV97</accession>
<dbReference type="GO" id="GO:0022857">
    <property type="term" value="F:transmembrane transporter activity"/>
    <property type="evidence" value="ECO:0007669"/>
    <property type="project" value="InterPro"/>
</dbReference>
<feature type="domain" description="Major facilitator superfamily (MFS) profile" evidence="2">
    <location>
        <begin position="418"/>
        <end position="502"/>
    </location>
</feature>
<gene>
    <name evidence="3" type="ORF">SAMN04488556_4111</name>
</gene>
<dbReference type="InterPro" id="IPR002823">
    <property type="entry name" value="DUF112_TM"/>
</dbReference>
<feature type="transmembrane region" description="Helical" evidence="1">
    <location>
        <begin position="384"/>
        <end position="405"/>
    </location>
</feature>
<dbReference type="RefSeq" id="WP_092907508.1">
    <property type="nucleotide sequence ID" value="NZ_FOZS01000007.1"/>
</dbReference>
<feature type="transmembrane region" description="Helical" evidence="1">
    <location>
        <begin position="355"/>
        <end position="378"/>
    </location>
</feature>
<feature type="transmembrane region" description="Helical" evidence="1">
    <location>
        <begin position="465"/>
        <end position="488"/>
    </location>
</feature>
<dbReference type="InterPro" id="IPR020846">
    <property type="entry name" value="MFS_dom"/>
</dbReference>
<evidence type="ECO:0000313" key="3">
    <source>
        <dbReference type="EMBL" id="SFT05320.1"/>
    </source>
</evidence>
<feature type="transmembrane region" description="Helical" evidence="1">
    <location>
        <begin position="200"/>
        <end position="217"/>
    </location>
</feature>
<evidence type="ECO:0000259" key="2">
    <source>
        <dbReference type="PROSITE" id="PS50850"/>
    </source>
</evidence>
<dbReference type="PROSITE" id="PS50850">
    <property type="entry name" value="MFS"/>
    <property type="match status" value="1"/>
</dbReference>
<evidence type="ECO:0000256" key="1">
    <source>
        <dbReference type="SAM" id="Phobius"/>
    </source>
</evidence>
<keyword evidence="1" id="KW-1133">Transmembrane helix</keyword>
<dbReference type="AlphaFoldDB" id="A0A1I6UV97"/>
<dbReference type="PANTHER" id="PTHR35342:SF5">
    <property type="entry name" value="TRICARBOXYLIC TRANSPORT PROTEIN"/>
    <property type="match status" value="1"/>
</dbReference>
<dbReference type="OrthoDB" id="199846at2157"/>
<reference evidence="4" key="1">
    <citation type="submission" date="2016-10" db="EMBL/GenBank/DDBJ databases">
        <authorList>
            <person name="Varghese N."/>
            <person name="Submissions S."/>
        </authorList>
    </citation>
    <scope>NUCLEOTIDE SEQUENCE [LARGE SCALE GENOMIC DNA]</scope>
    <source>
        <strain evidence="4">DSM 22427</strain>
    </source>
</reference>
<dbReference type="Pfam" id="PF01970">
    <property type="entry name" value="TctA"/>
    <property type="match status" value="1"/>
</dbReference>
<feature type="transmembrane region" description="Helical" evidence="1">
    <location>
        <begin position="323"/>
        <end position="343"/>
    </location>
</feature>
<dbReference type="EMBL" id="FOZS01000007">
    <property type="protein sequence ID" value="SFT05320.1"/>
    <property type="molecule type" value="Genomic_DNA"/>
</dbReference>
<keyword evidence="1" id="KW-0812">Transmembrane</keyword>
<feature type="transmembrane region" description="Helical" evidence="1">
    <location>
        <begin position="412"/>
        <end position="429"/>
    </location>
</feature>
<proteinExistence type="predicted"/>
<dbReference type="Proteomes" id="UP000199199">
    <property type="component" value="Unassembled WGS sequence"/>
</dbReference>
<organism evidence="3 4">
    <name type="scientific">Halostagnicola kamekurae</name>
    <dbReference type="NCBI Taxonomy" id="619731"/>
    <lineage>
        <taxon>Archaea</taxon>
        <taxon>Methanobacteriati</taxon>
        <taxon>Methanobacteriota</taxon>
        <taxon>Stenosarchaea group</taxon>
        <taxon>Halobacteria</taxon>
        <taxon>Halobacteriales</taxon>
        <taxon>Natrialbaceae</taxon>
        <taxon>Halostagnicola</taxon>
    </lineage>
</organism>
<evidence type="ECO:0000313" key="4">
    <source>
        <dbReference type="Proteomes" id="UP000199199"/>
    </source>
</evidence>
<feature type="transmembrane region" description="Helical" evidence="1">
    <location>
        <begin position="122"/>
        <end position="140"/>
    </location>
</feature>
<sequence length="502" mass="51665">MTDISILLNAIEMVFSWPGIAFITLGVIIGVIGGSLPGVGGALTLAIAIPFTIQLESVNAIIFLIGAYNGVMYGGSISAILFNVPGSASAAATTLEGYPMAREGRAVDALTISAVSSSIGDFLGGVAILAILPALVTIVLMFGTPEYFLVAVLGLALIIVVSEGNFLRDAMAGGFGVMLATVGVAPMLPTSRYTFGQLGLYNGINFVAALIGIFAVSEMLRLSKQGGTISRGGDIDVGGSVLSGIRTVLSKPITLIKSSVVGLLIGAIPGSGGSVSTFVAYGEAKRASENPEKFGNGAEEGIVATESSNNATVSGSLIPTLTFGIPGSTTTAVLIGALMLHGIRPGPALFSSQINLTYSIFVSLVACSFIILALGLLVVRWAGYLTTVNTSVIIPIIIVLSVLGAFSLNSNYFDVFVVLTLGIIGYFMQSYDYSLVAFLLGLILGPIAEENLARSLALSNGSLDIFFATPLRLLLVVATVVIVVGPYLGPVLKQQFGTTSEV</sequence>
<dbReference type="PANTHER" id="PTHR35342">
    <property type="entry name" value="TRICARBOXYLIC TRANSPORT PROTEIN"/>
    <property type="match status" value="1"/>
</dbReference>
<keyword evidence="1" id="KW-0472">Membrane</keyword>
<name>A0A1I6UV97_9EURY</name>
<feature type="transmembrane region" description="Helical" evidence="1">
    <location>
        <begin position="147"/>
        <end position="164"/>
    </location>
</feature>
<feature type="transmembrane region" description="Helical" evidence="1">
    <location>
        <begin position="20"/>
        <end position="49"/>
    </location>
</feature>
<feature type="transmembrane region" description="Helical" evidence="1">
    <location>
        <begin position="61"/>
        <end position="82"/>
    </location>
</feature>